<organism evidence="2">
    <name type="scientific">Schistocephalus solidus</name>
    <name type="common">Tapeworm</name>
    <dbReference type="NCBI Taxonomy" id="70667"/>
    <lineage>
        <taxon>Eukaryota</taxon>
        <taxon>Metazoa</taxon>
        <taxon>Spiralia</taxon>
        <taxon>Lophotrochozoa</taxon>
        <taxon>Platyhelminthes</taxon>
        <taxon>Cestoda</taxon>
        <taxon>Eucestoda</taxon>
        <taxon>Diphyllobothriidea</taxon>
        <taxon>Diphyllobothriidae</taxon>
        <taxon>Schistocephalus</taxon>
    </lineage>
</organism>
<feature type="region of interest" description="Disordered" evidence="1">
    <location>
        <begin position="166"/>
        <end position="191"/>
    </location>
</feature>
<sequence length="191" mass="21146">LNDKLEQARILDEALPRLASTLVEAKDDELAGVYESSTTGNSGQFNDASVINSPSPKPPELVGGAGDEVPKTAFANSQTEETEVVDDLPPLRLPLEFHRTSQISSTSAAAMSETSEDPPTCPKADRNEMPPPRLLPDDAISNRQTFLQLQRDQLIHMRMRSIRETLAAAKPEDNNYRPRLQQRKRVQSEVD</sequence>
<feature type="compositionally biased region" description="Low complexity" evidence="1">
    <location>
        <begin position="104"/>
        <end position="113"/>
    </location>
</feature>
<dbReference type="AlphaFoldDB" id="A0A183TA39"/>
<evidence type="ECO:0000256" key="1">
    <source>
        <dbReference type="SAM" id="MobiDB-lite"/>
    </source>
</evidence>
<protein>
    <submittedName>
        <fullName evidence="2">SCHIP-1 domain-containing protein</fullName>
    </submittedName>
</protein>
<proteinExistence type="predicted"/>
<reference evidence="2" key="1">
    <citation type="submission" date="2016-06" db="UniProtKB">
        <authorList>
            <consortium name="WormBaseParasite"/>
        </authorList>
    </citation>
    <scope>IDENTIFICATION</scope>
</reference>
<dbReference type="WBParaSite" id="SSLN_0001384001-mRNA-1">
    <property type="protein sequence ID" value="SSLN_0001384001-mRNA-1"/>
    <property type="gene ID" value="SSLN_0001384001"/>
</dbReference>
<feature type="compositionally biased region" description="Polar residues" evidence="1">
    <location>
        <begin position="35"/>
        <end position="54"/>
    </location>
</feature>
<evidence type="ECO:0000313" key="2">
    <source>
        <dbReference type="WBParaSite" id="SSLN_0001384001-mRNA-1"/>
    </source>
</evidence>
<name>A0A183TA39_SCHSO</name>
<accession>A0A183TA39</accession>
<feature type="region of interest" description="Disordered" evidence="1">
    <location>
        <begin position="33"/>
        <end position="137"/>
    </location>
</feature>